<keyword evidence="1" id="KW-0175">Coiled coil</keyword>
<proteinExistence type="predicted"/>
<dbReference type="Proteomes" id="UP000177697">
    <property type="component" value="Unassembled WGS sequence"/>
</dbReference>
<evidence type="ECO:0008006" key="4">
    <source>
        <dbReference type="Google" id="ProtNLM"/>
    </source>
</evidence>
<protein>
    <recommendedName>
        <fullName evidence="4">Cell division protein FtsL</fullName>
    </recommendedName>
</protein>
<evidence type="ECO:0000313" key="2">
    <source>
        <dbReference type="EMBL" id="OHB16179.1"/>
    </source>
</evidence>
<evidence type="ECO:0000256" key="1">
    <source>
        <dbReference type="SAM" id="Coils"/>
    </source>
</evidence>
<organism evidence="2 3">
    <name type="scientific">Candidatus Zambryskibacteria bacterium RIFOXYC1_FULL_39_10</name>
    <dbReference type="NCBI Taxonomy" id="1802779"/>
    <lineage>
        <taxon>Bacteria</taxon>
        <taxon>Candidatus Zambryskiibacteriota</taxon>
    </lineage>
</organism>
<feature type="coiled-coil region" evidence="1">
    <location>
        <begin position="41"/>
        <end position="75"/>
    </location>
</feature>
<dbReference type="AlphaFoldDB" id="A0A1G2V3I8"/>
<comment type="caution">
    <text evidence="2">The sequence shown here is derived from an EMBL/GenBank/DDBJ whole genome shotgun (WGS) entry which is preliminary data.</text>
</comment>
<dbReference type="EMBL" id="MHWW01000003">
    <property type="protein sequence ID" value="OHB16179.1"/>
    <property type="molecule type" value="Genomic_DNA"/>
</dbReference>
<accession>A0A1G2V3I8</accession>
<evidence type="ECO:0000313" key="3">
    <source>
        <dbReference type="Proteomes" id="UP000177697"/>
    </source>
</evidence>
<sequence>MSLKGLKNRESEKWKKIAIGLALILLLGLLINSVTKVYKKKKEAEKVLVRMESQAAELKERDEFLRDSLEKLSTEEGIEFEIRKKLNVAEAGEGVAIIVEEESTTSAPSAKISPWQKFKNFFTGLFE</sequence>
<gene>
    <name evidence="2" type="ORF">A2431_02095</name>
</gene>
<reference evidence="2 3" key="1">
    <citation type="journal article" date="2016" name="Nat. Commun.">
        <title>Thousands of microbial genomes shed light on interconnected biogeochemical processes in an aquifer system.</title>
        <authorList>
            <person name="Anantharaman K."/>
            <person name="Brown C.T."/>
            <person name="Hug L.A."/>
            <person name="Sharon I."/>
            <person name="Castelle C.J."/>
            <person name="Probst A.J."/>
            <person name="Thomas B.C."/>
            <person name="Singh A."/>
            <person name="Wilkins M.J."/>
            <person name="Karaoz U."/>
            <person name="Brodie E.L."/>
            <person name="Williams K.H."/>
            <person name="Hubbard S.S."/>
            <person name="Banfield J.F."/>
        </authorList>
    </citation>
    <scope>NUCLEOTIDE SEQUENCE [LARGE SCALE GENOMIC DNA]</scope>
</reference>
<name>A0A1G2V3I8_9BACT</name>